<accession>R8BNH4</accession>
<dbReference type="Pfam" id="PF10263">
    <property type="entry name" value="SprT-like"/>
    <property type="match status" value="1"/>
</dbReference>
<dbReference type="KEGG" id="tmn:UCRPA7_3638"/>
<dbReference type="InterPro" id="IPR006640">
    <property type="entry name" value="SprT-like_domain"/>
</dbReference>
<protein>
    <recommendedName>
        <fullName evidence="1">SprT-like domain-containing protein</fullName>
    </recommendedName>
</protein>
<keyword evidence="3" id="KW-1185">Reference proteome</keyword>
<dbReference type="AlphaFoldDB" id="R8BNH4"/>
<sequence>MPGKRRFIYADDVLDNLPPADPLLYKRPRLREQVSRVDSPELPWAAMPESNNVFFIIKEGSSPREPDYDGCSHFTGSASPEPELQPGQLLDPEPEHFASAHFMERTHSGRSIASDPRSALPCDDFSYKEDLAAAQRVKEYMASVRRDTKCERILKSLIHPKSIKGADFPLDNEALSSIFHAANEIFFHGKLSQRVTWDWSHSSSSQYDSRIIGTTALRAAKRGGYETLIVLSSPILKDTQYNRRLLISTFLHELIHSYLFICCGFKARNCGGHTAGFKKIADMIDQWAGRGILHLCDMEADLEQFRSVERSPLIRNDDDYCPDGPSISFNGSWNRSGGNIGNNSNNNNNDRWGNITNELVPRIAAVAEHYTFANSRP</sequence>
<evidence type="ECO:0000259" key="1">
    <source>
        <dbReference type="Pfam" id="PF10263"/>
    </source>
</evidence>
<gene>
    <name evidence="2" type="ORF">UCRPA7_3638</name>
</gene>
<proteinExistence type="predicted"/>
<dbReference type="eggNOG" id="ENOG502RJ6T">
    <property type="taxonomic scope" value="Eukaryota"/>
</dbReference>
<organism evidence="2 3">
    <name type="scientific">Phaeoacremonium minimum (strain UCR-PA7)</name>
    <name type="common">Esca disease fungus</name>
    <name type="synonym">Togninia minima</name>
    <dbReference type="NCBI Taxonomy" id="1286976"/>
    <lineage>
        <taxon>Eukaryota</taxon>
        <taxon>Fungi</taxon>
        <taxon>Dikarya</taxon>
        <taxon>Ascomycota</taxon>
        <taxon>Pezizomycotina</taxon>
        <taxon>Sordariomycetes</taxon>
        <taxon>Sordariomycetidae</taxon>
        <taxon>Togniniales</taxon>
        <taxon>Togniniaceae</taxon>
        <taxon>Phaeoacremonium</taxon>
    </lineage>
</organism>
<feature type="domain" description="SprT-like" evidence="1">
    <location>
        <begin position="176"/>
        <end position="288"/>
    </location>
</feature>
<evidence type="ECO:0000313" key="3">
    <source>
        <dbReference type="Proteomes" id="UP000014074"/>
    </source>
</evidence>
<dbReference type="RefSeq" id="XP_007914579.1">
    <property type="nucleotide sequence ID" value="XM_007916388.1"/>
</dbReference>
<dbReference type="GO" id="GO:0006950">
    <property type="term" value="P:response to stress"/>
    <property type="evidence" value="ECO:0007669"/>
    <property type="project" value="UniProtKB-ARBA"/>
</dbReference>
<dbReference type="HOGENOM" id="CLU_734001_0_0_1"/>
<name>R8BNH4_PHAM7</name>
<dbReference type="OrthoDB" id="5236983at2759"/>
<reference evidence="3" key="1">
    <citation type="journal article" date="2013" name="Genome Announc.">
        <title>Draft genome sequence of the ascomycete Phaeoacremonium aleophilum strain UCR-PA7, a causal agent of the esca disease complex in grapevines.</title>
        <authorList>
            <person name="Blanco-Ulate B."/>
            <person name="Rolshausen P."/>
            <person name="Cantu D."/>
        </authorList>
    </citation>
    <scope>NUCLEOTIDE SEQUENCE [LARGE SCALE GENOMIC DNA]</scope>
    <source>
        <strain evidence="3">UCR-PA7</strain>
    </source>
</reference>
<dbReference type="EMBL" id="KB933061">
    <property type="protein sequence ID" value="EOO00879.1"/>
    <property type="molecule type" value="Genomic_DNA"/>
</dbReference>
<dbReference type="Proteomes" id="UP000014074">
    <property type="component" value="Unassembled WGS sequence"/>
</dbReference>
<evidence type="ECO:0000313" key="2">
    <source>
        <dbReference type="EMBL" id="EOO00879.1"/>
    </source>
</evidence>
<dbReference type="GeneID" id="19324004"/>